<evidence type="ECO:0000313" key="2">
    <source>
        <dbReference type="EMBL" id="MED6169166.1"/>
    </source>
</evidence>
<keyword evidence="1" id="KW-0472">Membrane</keyword>
<organism evidence="2 3">
    <name type="scientific">Stylosanthes scabra</name>
    <dbReference type="NCBI Taxonomy" id="79078"/>
    <lineage>
        <taxon>Eukaryota</taxon>
        <taxon>Viridiplantae</taxon>
        <taxon>Streptophyta</taxon>
        <taxon>Embryophyta</taxon>
        <taxon>Tracheophyta</taxon>
        <taxon>Spermatophyta</taxon>
        <taxon>Magnoliopsida</taxon>
        <taxon>eudicotyledons</taxon>
        <taxon>Gunneridae</taxon>
        <taxon>Pentapetalae</taxon>
        <taxon>rosids</taxon>
        <taxon>fabids</taxon>
        <taxon>Fabales</taxon>
        <taxon>Fabaceae</taxon>
        <taxon>Papilionoideae</taxon>
        <taxon>50 kb inversion clade</taxon>
        <taxon>dalbergioids sensu lato</taxon>
        <taxon>Dalbergieae</taxon>
        <taxon>Pterocarpus clade</taxon>
        <taxon>Stylosanthes</taxon>
    </lineage>
</organism>
<keyword evidence="1" id="KW-1133">Transmembrane helix</keyword>
<sequence>MVNELCCALRERRRILGADFGDVFAMRYFLFAKEGCDFFKWADTVHVAQPLAQPVPQPEPVPEQEEPQIARLRRKISCLKAKVKVLELKLKFVAAMGLIGWVAFVCVWMNKNCNAGQVHGLVLKFG</sequence>
<protein>
    <submittedName>
        <fullName evidence="2">Uncharacterized protein</fullName>
    </submittedName>
</protein>
<accession>A0ABU6VAF2</accession>
<dbReference type="EMBL" id="JASCZI010151093">
    <property type="protein sequence ID" value="MED6169166.1"/>
    <property type="molecule type" value="Genomic_DNA"/>
</dbReference>
<proteinExistence type="predicted"/>
<feature type="transmembrane region" description="Helical" evidence="1">
    <location>
        <begin position="90"/>
        <end position="110"/>
    </location>
</feature>
<evidence type="ECO:0000313" key="3">
    <source>
        <dbReference type="Proteomes" id="UP001341840"/>
    </source>
</evidence>
<evidence type="ECO:0000256" key="1">
    <source>
        <dbReference type="SAM" id="Phobius"/>
    </source>
</evidence>
<keyword evidence="3" id="KW-1185">Reference proteome</keyword>
<comment type="caution">
    <text evidence="2">The sequence shown here is derived from an EMBL/GenBank/DDBJ whole genome shotgun (WGS) entry which is preliminary data.</text>
</comment>
<keyword evidence="1" id="KW-0812">Transmembrane</keyword>
<reference evidence="2 3" key="1">
    <citation type="journal article" date="2023" name="Plants (Basel)">
        <title>Bridging the Gap: Combining Genomics and Transcriptomics Approaches to Understand Stylosanthes scabra, an Orphan Legume from the Brazilian Caatinga.</title>
        <authorList>
            <person name="Ferreira-Neto J.R.C."/>
            <person name="da Silva M.D."/>
            <person name="Binneck E."/>
            <person name="de Melo N.F."/>
            <person name="da Silva R.H."/>
            <person name="de Melo A.L.T.M."/>
            <person name="Pandolfi V."/>
            <person name="Bustamante F.O."/>
            <person name="Brasileiro-Vidal A.C."/>
            <person name="Benko-Iseppon A.M."/>
        </authorList>
    </citation>
    <scope>NUCLEOTIDE SEQUENCE [LARGE SCALE GENOMIC DNA]</scope>
    <source>
        <tissue evidence="2">Leaves</tissue>
    </source>
</reference>
<name>A0ABU6VAF2_9FABA</name>
<dbReference type="Proteomes" id="UP001341840">
    <property type="component" value="Unassembled WGS sequence"/>
</dbReference>
<gene>
    <name evidence="2" type="ORF">PIB30_019100</name>
</gene>